<evidence type="ECO:0000313" key="2">
    <source>
        <dbReference type="Proteomes" id="UP000305198"/>
    </source>
</evidence>
<gene>
    <name evidence="1" type="ORF">FA869_14925</name>
</gene>
<dbReference type="AlphaFoldDB" id="A0A4V5NMC6"/>
<dbReference type="Proteomes" id="UP000305198">
    <property type="component" value="Unassembled WGS sequence"/>
</dbReference>
<protein>
    <submittedName>
        <fullName evidence="1">Uncharacterized protein</fullName>
    </submittedName>
</protein>
<name>A0A4V5NMC6_9GAMM</name>
<sequence length="418" mass="45947">MFFDFRYVPSARVIQPVDSGAVLHWRPARQAMLSMQLPWGRGRPLDPVPTDIEYPDYEGPITIIVPPPAEPDILETYMIANSVSLVVLPDRIPLDATGIRTGLDIDSFAWTLTANLFGRSSLALVRPDASGPKEVELTINGHCWVFIIERYSGVGKLADERYTITGVSQTQLLAKPYAPARSQSNTAPINAQQAAEFELQYTDFTLNWDAWNAGPPDWTLPEGAFSYAEKTPMQVIAELAETVGGIVSPSRDARALTVLPRYRAPVWQWSSAIMDRIIPADIVSSWGSEWQPQPEWNSCYVSGTNHGVSVNVRRAGTAGDEPAPDVYSDWLTGEQAGRARGIAELCKGGNQEIVTLDLPLLPEQTAPGLVTPGQLCEMRDIEDTWRGLCLATEITADGIGASRVKQTLKLERHHREGA</sequence>
<evidence type="ECO:0000313" key="1">
    <source>
        <dbReference type="EMBL" id="TKA90437.1"/>
    </source>
</evidence>
<proteinExistence type="predicted"/>
<dbReference type="EMBL" id="SWAV01000005">
    <property type="protein sequence ID" value="TKA90437.1"/>
    <property type="molecule type" value="Genomic_DNA"/>
</dbReference>
<reference evidence="1 2" key="1">
    <citation type="submission" date="2019-04" db="EMBL/GenBank/DDBJ databases">
        <title>Crypto-aerobic microbial life in anoxic (sulfidic) marine sediments.</title>
        <authorList>
            <person name="Bhattacharya S."/>
            <person name="Roy C."/>
            <person name="Mondal N."/>
            <person name="Sarkar J."/>
            <person name="Mandal S."/>
            <person name="Rameez M.J."/>
            <person name="Ghosh W."/>
        </authorList>
    </citation>
    <scope>NUCLEOTIDE SEQUENCE [LARGE SCALE GENOMIC DNA]</scope>
    <source>
        <strain evidence="1 2">SBBB</strain>
    </source>
</reference>
<accession>A0A4V5NMC6</accession>
<organism evidence="1 2">
    <name type="scientific">Halopseudomonas bauzanensis</name>
    <dbReference type="NCBI Taxonomy" id="653930"/>
    <lineage>
        <taxon>Bacteria</taxon>
        <taxon>Pseudomonadati</taxon>
        <taxon>Pseudomonadota</taxon>
        <taxon>Gammaproteobacteria</taxon>
        <taxon>Pseudomonadales</taxon>
        <taxon>Pseudomonadaceae</taxon>
        <taxon>Halopseudomonas</taxon>
    </lineage>
</organism>
<comment type="caution">
    <text evidence="1">The sequence shown here is derived from an EMBL/GenBank/DDBJ whole genome shotgun (WGS) entry which is preliminary data.</text>
</comment>